<name>A0A0P9CRG0_9BACL</name>
<dbReference type="AlphaFoldDB" id="A0A0P9CRG0"/>
<gene>
    <name evidence="1" type="ORF">AN477_02110</name>
</gene>
<protein>
    <submittedName>
        <fullName evidence="1">Uncharacterized protein</fullName>
    </submittedName>
</protein>
<dbReference type="STRING" id="471514.AN477_02110"/>
<dbReference type="PATRIC" id="fig|471514.4.peg.5235"/>
<evidence type="ECO:0000313" key="2">
    <source>
        <dbReference type="Proteomes" id="UP000050482"/>
    </source>
</evidence>
<dbReference type="EMBL" id="LJCO01000009">
    <property type="protein sequence ID" value="KPV45431.1"/>
    <property type="molecule type" value="Genomic_DNA"/>
</dbReference>
<proteinExistence type="predicted"/>
<evidence type="ECO:0000313" key="1">
    <source>
        <dbReference type="EMBL" id="KPV45431.1"/>
    </source>
</evidence>
<reference evidence="1 2" key="1">
    <citation type="submission" date="2015-09" db="EMBL/GenBank/DDBJ databases">
        <title>Draft genome sequence of Alicyclobacillus ferrooxydans DSM 22381.</title>
        <authorList>
            <person name="Hemp J."/>
        </authorList>
    </citation>
    <scope>NUCLEOTIDE SEQUENCE [LARGE SCALE GENOMIC DNA]</scope>
    <source>
        <strain evidence="1 2">TC-34</strain>
    </source>
</reference>
<organism evidence="1 2">
    <name type="scientific">Alicyclobacillus ferrooxydans</name>
    <dbReference type="NCBI Taxonomy" id="471514"/>
    <lineage>
        <taxon>Bacteria</taxon>
        <taxon>Bacillati</taxon>
        <taxon>Bacillota</taxon>
        <taxon>Bacilli</taxon>
        <taxon>Bacillales</taxon>
        <taxon>Alicyclobacillaceae</taxon>
        <taxon>Alicyclobacillus</taxon>
    </lineage>
</organism>
<keyword evidence="2" id="KW-1185">Reference proteome</keyword>
<dbReference type="Proteomes" id="UP000050482">
    <property type="component" value="Unassembled WGS sequence"/>
</dbReference>
<accession>A0A0P9CRG0</accession>
<comment type="caution">
    <text evidence="1">The sequence shown here is derived from an EMBL/GenBank/DDBJ whole genome shotgun (WGS) entry which is preliminary data.</text>
</comment>
<sequence>MCLMDSWLNDGTLINNKYLVKFGRHLAVSLHKQGYWTSQINGIAVFGQIQPGAAILCFPEAIESAA</sequence>